<dbReference type="OrthoDB" id="185319at2"/>
<evidence type="ECO:0000313" key="2">
    <source>
        <dbReference type="EMBL" id="TCK16747.1"/>
    </source>
</evidence>
<dbReference type="GO" id="GO:0016757">
    <property type="term" value="F:glycosyltransferase activity"/>
    <property type="evidence" value="ECO:0007669"/>
    <property type="project" value="UniProtKB-ARBA"/>
</dbReference>
<dbReference type="EMBL" id="SMFY01000006">
    <property type="protein sequence ID" value="TCK16747.1"/>
    <property type="molecule type" value="Genomic_DNA"/>
</dbReference>
<dbReference type="SUPFAM" id="SSF53756">
    <property type="entry name" value="UDP-Glycosyltransferase/glycogen phosphorylase"/>
    <property type="match status" value="1"/>
</dbReference>
<dbReference type="AlphaFoldDB" id="A0A4R1H4Y1"/>
<proteinExistence type="predicted"/>
<organism evidence="2 3">
    <name type="scientific">Ancylobacter aquaticus</name>
    <dbReference type="NCBI Taxonomy" id="100"/>
    <lineage>
        <taxon>Bacteria</taxon>
        <taxon>Pseudomonadati</taxon>
        <taxon>Pseudomonadota</taxon>
        <taxon>Alphaproteobacteria</taxon>
        <taxon>Hyphomicrobiales</taxon>
        <taxon>Xanthobacteraceae</taxon>
        <taxon>Ancylobacter</taxon>
    </lineage>
</organism>
<dbReference type="Proteomes" id="UP000295030">
    <property type="component" value="Unassembled WGS sequence"/>
</dbReference>
<feature type="domain" description="Glycosyltransferase subfamily 4-like N-terminal" evidence="1">
    <location>
        <begin position="26"/>
        <end position="201"/>
    </location>
</feature>
<dbReference type="Gene3D" id="3.40.50.2000">
    <property type="entry name" value="Glycogen Phosphorylase B"/>
    <property type="match status" value="2"/>
</dbReference>
<keyword evidence="3" id="KW-1185">Reference proteome</keyword>
<sequence>MTETLYLTRNGLLEPLGQSQVMAYLRGLSRDYTITLISYEKDEDWADTARVARARGECAELGINWLPQRFRYWPPLIAPALSMLRMAWLVRREVRRRGVRLIHARSYIPAAVALVVGRMTGVPFIFDMRALWPEELITAGRLRRGSLLHRAIVAAERACVRRAAAVVSLTHAAVEYLNRLYPEEMAGRPVVVIPTCADLDRYVPPLRKPGSRVVGCLGTVLSGWFRIDWLASFLAVAARRDPSVLFEITTRDDPRQVRALMGADPAVQSRLSVAPSPADRVQEELQGQFVSVMFFTDGLGKLGSSPTRMGEILGCGIPVVANDGVGDVAGIIREHRVGVLADGPAPHQMEAAWEELEALLTDPDLSARCRRTAERIFSLSAGTRAYGRIYAGLINGDGPCAD</sequence>
<dbReference type="Pfam" id="PF13439">
    <property type="entry name" value="Glyco_transf_4"/>
    <property type="match status" value="1"/>
</dbReference>
<evidence type="ECO:0000313" key="3">
    <source>
        <dbReference type="Proteomes" id="UP000295030"/>
    </source>
</evidence>
<keyword evidence="2" id="KW-0808">Transferase</keyword>
<accession>A0A4R1H4Y1</accession>
<name>A0A4R1H4Y1_ANCAQ</name>
<dbReference type="InterPro" id="IPR028098">
    <property type="entry name" value="Glyco_trans_4-like_N"/>
</dbReference>
<comment type="caution">
    <text evidence="2">The sequence shown here is derived from an EMBL/GenBank/DDBJ whole genome shotgun (WGS) entry which is preliminary data.</text>
</comment>
<gene>
    <name evidence="2" type="ORF">EV667_4342</name>
</gene>
<evidence type="ECO:0000259" key="1">
    <source>
        <dbReference type="Pfam" id="PF13439"/>
    </source>
</evidence>
<reference evidence="2 3" key="1">
    <citation type="submission" date="2019-03" db="EMBL/GenBank/DDBJ databases">
        <title>Genomic Encyclopedia of Type Strains, Phase IV (KMG-IV): sequencing the most valuable type-strain genomes for metagenomic binning, comparative biology and taxonomic classification.</title>
        <authorList>
            <person name="Goeker M."/>
        </authorList>
    </citation>
    <scope>NUCLEOTIDE SEQUENCE [LARGE SCALE GENOMIC DNA]</scope>
    <source>
        <strain evidence="2 3">DSM 101</strain>
    </source>
</reference>
<protein>
    <submittedName>
        <fullName evidence="2">Glycosyltransferase involved in cell wall biosynthesis</fullName>
    </submittedName>
</protein>